<accession>A0ABY1HNX7</accession>
<evidence type="ECO:0000313" key="2">
    <source>
        <dbReference type="EMBL" id="SGZ04140.1"/>
    </source>
</evidence>
<comment type="caution">
    <text evidence="2">The sequence shown here is derived from an EMBL/GenBank/DDBJ whole genome shotgun (WGS) entry which is preliminary data.</text>
</comment>
<organism evidence="2 3">
    <name type="scientific">Moritella viscosa</name>
    <dbReference type="NCBI Taxonomy" id="80854"/>
    <lineage>
        <taxon>Bacteria</taxon>
        <taxon>Pseudomonadati</taxon>
        <taxon>Pseudomonadota</taxon>
        <taxon>Gammaproteobacteria</taxon>
        <taxon>Alteromonadales</taxon>
        <taxon>Moritellaceae</taxon>
        <taxon>Moritella</taxon>
    </lineage>
</organism>
<feature type="transmembrane region" description="Helical" evidence="1">
    <location>
        <begin position="66"/>
        <end position="89"/>
    </location>
</feature>
<keyword evidence="1" id="KW-0472">Membrane</keyword>
<keyword evidence="1" id="KW-1133">Transmembrane helix</keyword>
<keyword evidence="3" id="KW-1185">Reference proteome</keyword>
<dbReference type="Proteomes" id="UP000182660">
    <property type="component" value="Unassembled WGS sequence"/>
</dbReference>
<keyword evidence="1" id="KW-0812">Transmembrane</keyword>
<feature type="transmembrane region" description="Helical" evidence="1">
    <location>
        <begin position="7"/>
        <end position="28"/>
    </location>
</feature>
<name>A0ABY1HNX7_9GAMM</name>
<dbReference type="EMBL" id="FPLJ01000145">
    <property type="protein sequence ID" value="SGZ04140.1"/>
    <property type="molecule type" value="Genomic_DNA"/>
</dbReference>
<reference evidence="2 3" key="1">
    <citation type="submission" date="2016-11" db="EMBL/GenBank/DDBJ databases">
        <authorList>
            <person name="Klemetsen T."/>
        </authorList>
    </citation>
    <scope>NUCLEOTIDE SEQUENCE [LARGE SCALE GENOMIC DNA]</scope>
    <source>
        <strain evidence="2">MT 2528</strain>
    </source>
</reference>
<sequence>MNKTVIKYGLILAALVNIGGVLTFSKLFSNTAINDADPVVMSNFGLVMIVVWGLAYFAAAMTKGNIRLLVSVFAVEKLVYVGAWVYWLTTNNLFNLYEVDLLAGIFYTIYGLNDLLFMVFFIKVTMYKGTDV</sequence>
<evidence type="ECO:0000313" key="3">
    <source>
        <dbReference type="Proteomes" id="UP000182660"/>
    </source>
</evidence>
<evidence type="ECO:0000256" key="1">
    <source>
        <dbReference type="SAM" id="Phobius"/>
    </source>
</evidence>
<dbReference type="GeneID" id="61298199"/>
<proteinExistence type="predicted"/>
<dbReference type="RefSeq" id="WP_075473621.1">
    <property type="nucleotide sequence ID" value="NZ_CAWQZC010000047.1"/>
</dbReference>
<feature type="transmembrane region" description="Helical" evidence="1">
    <location>
        <begin position="40"/>
        <end position="59"/>
    </location>
</feature>
<feature type="transmembrane region" description="Helical" evidence="1">
    <location>
        <begin position="101"/>
        <end position="122"/>
    </location>
</feature>
<protein>
    <submittedName>
        <fullName evidence="2">Uncharacterized protein</fullName>
    </submittedName>
</protein>
<gene>
    <name evidence="2" type="ORF">MT2528_4757</name>
</gene>